<proteinExistence type="predicted"/>
<reference evidence="1" key="1">
    <citation type="submission" date="2021-02" db="EMBL/GenBank/DDBJ databases">
        <title>Genome sequence of Rhodospirillales sp. strain TMPK1 isolated from soil.</title>
        <authorList>
            <person name="Nakai R."/>
            <person name="Kusada H."/>
            <person name="Tamaki H."/>
        </authorList>
    </citation>
    <scope>NUCLEOTIDE SEQUENCE</scope>
    <source>
        <strain evidence="1">TMPK1</strain>
    </source>
</reference>
<gene>
    <name evidence="1" type="ORF">TMPK1_28260</name>
</gene>
<dbReference type="Proteomes" id="UP000681075">
    <property type="component" value="Unassembled WGS sequence"/>
</dbReference>
<sequence length="132" mass="14088">MTETTRLKQALHEVTPAELYRDAVPPGATSVYAEVRLHGKVIATLYNSGVAATSGVDPRIENLPSLRNARGSGPTLAQRRAEDIARAVGGTIVLANSAQNVVQRPLPPAQRYVDYSAVARAQSQLRSRGATI</sequence>
<protein>
    <submittedName>
        <fullName evidence="1">Uncharacterized protein</fullName>
    </submittedName>
</protein>
<evidence type="ECO:0000313" key="1">
    <source>
        <dbReference type="EMBL" id="GIL40589.1"/>
    </source>
</evidence>
<comment type="caution">
    <text evidence="1">The sequence shown here is derived from an EMBL/GenBank/DDBJ whole genome shotgun (WGS) entry which is preliminary data.</text>
</comment>
<accession>A0A8S8XF76</accession>
<dbReference type="AlphaFoldDB" id="A0A8S8XF76"/>
<dbReference type="EMBL" id="BOPV01000001">
    <property type="protein sequence ID" value="GIL40589.1"/>
    <property type="molecule type" value="Genomic_DNA"/>
</dbReference>
<name>A0A8S8XF76_9PROT</name>
<dbReference type="RefSeq" id="WP_420243718.1">
    <property type="nucleotide sequence ID" value="NZ_BOPV01000001.1"/>
</dbReference>
<evidence type="ECO:0000313" key="2">
    <source>
        <dbReference type="Proteomes" id="UP000681075"/>
    </source>
</evidence>
<keyword evidence="2" id="KW-1185">Reference proteome</keyword>
<organism evidence="1 2">
    <name type="scientific">Roseiterribacter gracilis</name>
    <dbReference type="NCBI Taxonomy" id="2812848"/>
    <lineage>
        <taxon>Bacteria</taxon>
        <taxon>Pseudomonadati</taxon>
        <taxon>Pseudomonadota</taxon>
        <taxon>Alphaproteobacteria</taxon>
        <taxon>Rhodospirillales</taxon>
        <taxon>Roseiterribacteraceae</taxon>
        <taxon>Roseiterribacter</taxon>
    </lineage>
</organism>